<name>A0ABN6Q9M7_NOSCO</name>
<proteinExistence type="predicted"/>
<organism evidence="1 2">
    <name type="scientific">Nostoc cf. commune SO-36</name>
    <dbReference type="NCBI Taxonomy" id="449208"/>
    <lineage>
        <taxon>Bacteria</taxon>
        <taxon>Bacillati</taxon>
        <taxon>Cyanobacteriota</taxon>
        <taxon>Cyanophyceae</taxon>
        <taxon>Nostocales</taxon>
        <taxon>Nostocaceae</taxon>
        <taxon>Nostoc</taxon>
    </lineage>
</organism>
<evidence type="ECO:0000313" key="1">
    <source>
        <dbReference type="EMBL" id="BDI19876.1"/>
    </source>
</evidence>
<reference evidence="1" key="1">
    <citation type="submission" date="2022-04" db="EMBL/GenBank/DDBJ databases">
        <title>Complete genome sequence of a cyanobacterium, Nostoc sp. SO-36, isolated in Antarctica.</title>
        <authorList>
            <person name="Kanesaki Y."/>
            <person name="Effendi D."/>
            <person name="Sakamoto T."/>
            <person name="Ohtani S."/>
            <person name="Awai K."/>
        </authorList>
    </citation>
    <scope>NUCLEOTIDE SEQUENCE</scope>
    <source>
        <strain evidence="1">SO-36</strain>
    </source>
</reference>
<gene>
    <name evidence="1" type="ORF">ANSO36C_56780</name>
</gene>
<keyword evidence="2" id="KW-1185">Reference proteome</keyword>
<evidence type="ECO:0000313" key="2">
    <source>
        <dbReference type="Proteomes" id="UP001055453"/>
    </source>
</evidence>
<sequence>MGTGDWKLGRIIKKEVLILFPPIPQHPLTSTHINKLTLINGNSLVKSVSVISLSSTLLKNQSND</sequence>
<dbReference type="Proteomes" id="UP001055453">
    <property type="component" value="Chromosome"/>
</dbReference>
<accession>A0ABN6Q9M7</accession>
<dbReference type="EMBL" id="AP025732">
    <property type="protein sequence ID" value="BDI19876.1"/>
    <property type="molecule type" value="Genomic_DNA"/>
</dbReference>
<protein>
    <submittedName>
        <fullName evidence="1">Uncharacterized protein</fullName>
    </submittedName>
</protein>